<evidence type="ECO:0008006" key="3">
    <source>
        <dbReference type="Google" id="ProtNLM"/>
    </source>
</evidence>
<dbReference type="AlphaFoldDB" id="I4A5S2"/>
<reference evidence="2" key="1">
    <citation type="submission" date="2012-06" db="EMBL/GenBank/DDBJ databases">
        <title>Complete sequence of Desulfitobacterium dehalogenans ATCC 51507.</title>
        <authorList>
            <person name="Lucas S."/>
            <person name="Han J."/>
            <person name="Lapidus A."/>
            <person name="Cheng J.-F."/>
            <person name="Goodwin L."/>
            <person name="Pitluck S."/>
            <person name="Peters L."/>
            <person name="Ovchinnikova G."/>
            <person name="Teshima H."/>
            <person name="Detter J.C."/>
            <person name="Han C."/>
            <person name="Tapia R."/>
            <person name="Land M."/>
            <person name="Hauser L."/>
            <person name="Kyrpides N."/>
            <person name="Ivanova N."/>
            <person name="Pagani I."/>
            <person name="Kruse T."/>
            <person name="de Vos W.M."/>
            <person name="Smidt H."/>
            <person name="Woyke T."/>
        </authorList>
    </citation>
    <scope>NUCLEOTIDE SEQUENCE [LARGE SCALE GENOMIC DNA]</scope>
    <source>
        <strain evidence="2">ATCC 51507 / DSM 9161 / JW/IU-DC1</strain>
    </source>
</reference>
<evidence type="ECO:0000313" key="2">
    <source>
        <dbReference type="Proteomes" id="UP000006053"/>
    </source>
</evidence>
<protein>
    <recommendedName>
        <fullName evidence="3">Cthe-2314-like HEPN domain-containing protein</fullName>
    </recommendedName>
</protein>
<dbReference type="eggNOG" id="ENOG5032TJ9">
    <property type="taxonomic scope" value="Bacteria"/>
</dbReference>
<keyword evidence="2" id="KW-1185">Reference proteome</keyword>
<dbReference type="STRING" id="756499.Desde_0866"/>
<dbReference type="Proteomes" id="UP000006053">
    <property type="component" value="Chromosome"/>
</dbReference>
<dbReference type="KEGG" id="ddh:Desde_0866"/>
<sequence>MILEEYNEDEHSKELYAYFGLAVFHAQVLEHQLVNMIVLMKYLQKEVITSNDIEQLYSRKLSNTMGKLINEIKQIFWLEDDEVKQHKTILEKRNFIVHDYFKDRIALAYSKDGRDSMIIELKDFIEQAKITDNKLERFTDDMSSKVGVTKEMLIAQLDKMMAKDKY</sequence>
<name>I4A5S2_DESDJ</name>
<dbReference type="HOGENOM" id="CLU_121972_0_0_9"/>
<dbReference type="EMBL" id="CP003348">
    <property type="protein sequence ID" value="AFL99306.1"/>
    <property type="molecule type" value="Genomic_DNA"/>
</dbReference>
<proteinExistence type="predicted"/>
<evidence type="ECO:0000313" key="1">
    <source>
        <dbReference type="EMBL" id="AFL99306.1"/>
    </source>
</evidence>
<organism evidence="1 2">
    <name type="scientific">Desulfitobacterium dehalogenans (strain ATCC 51507 / DSM 9161 / JW/IU-DC1)</name>
    <dbReference type="NCBI Taxonomy" id="756499"/>
    <lineage>
        <taxon>Bacteria</taxon>
        <taxon>Bacillati</taxon>
        <taxon>Bacillota</taxon>
        <taxon>Clostridia</taxon>
        <taxon>Eubacteriales</taxon>
        <taxon>Desulfitobacteriaceae</taxon>
        <taxon>Desulfitobacterium</taxon>
    </lineage>
</organism>
<reference evidence="1 2" key="2">
    <citation type="journal article" date="2015" name="J. Bacteriol.">
        <title>Genomic, proteomic, and biochemical analysis of the organohalide respiratory pathway in Desulfitobacterium dehalogenans.</title>
        <authorList>
            <person name="Kruse T."/>
            <person name="van de Pas B.A."/>
            <person name="Atteia A."/>
            <person name="Krab K."/>
            <person name="Hagen W.R."/>
            <person name="Goodwin L."/>
            <person name="Chain P."/>
            <person name="Boeren S."/>
            <person name="Maphosa F."/>
            <person name="Schraa G."/>
            <person name="de Vos W.M."/>
            <person name="van der Oost J."/>
            <person name="Smidt H."/>
            <person name="Stams A.J."/>
        </authorList>
    </citation>
    <scope>NUCLEOTIDE SEQUENCE [LARGE SCALE GENOMIC DNA]</scope>
    <source>
        <strain evidence="2">ATCC 51507 / DSM 9161 / JW/IU-DC1</strain>
    </source>
</reference>
<accession>I4A5S2</accession>
<gene>
    <name evidence="1" type="ordered locus">Desde_0866</name>
</gene>